<dbReference type="Pfam" id="PF02374">
    <property type="entry name" value="ArsA_ATPase"/>
    <property type="match status" value="3"/>
</dbReference>
<dbReference type="CDD" id="cd02035">
    <property type="entry name" value="ArsA"/>
    <property type="match status" value="2"/>
</dbReference>
<dbReference type="Gene3D" id="3.40.50.300">
    <property type="entry name" value="P-loop containing nucleotide triphosphate hydrolases"/>
    <property type="match status" value="2"/>
</dbReference>
<dbReference type="InterPro" id="IPR016300">
    <property type="entry name" value="ATPase_ArsA/GET3"/>
</dbReference>
<reference evidence="3 4" key="1">
    <citation type="submission" date="2016-10" db="EMBL/GenBank/DDBJ databases">
        <authorList>
            <person name="de Groot N.N."/>
        </authorList>
    </citation>
    <scope>NUCLEOTIDE SEQUENCE [LARGE SCALE GENOMIC DNA]</scope>
    <source>
        <strain evidence="3 4">CGMCC 1.5058</strain>
    </source>
</reference>
<dbReference type="Proteomes" id="UP000183255">
    <property type="component" value="Unassembled WGS sequence"/>
</dbReference>
<feature type="domain" description="ArsA/GET3 Anion-transporting ATPase-like" evidence="2">
    <location>
        <begin position="326"/>
        <end position="467"/>
    </location>
</feature>
<sequence length="580" mass="65289">MRVFNPEDLQSYQYIFFTGKGGVGKTSAASASAVALAEIGKKILLVSTDPASNLQDLFELKASNEKTEIESVKNLYLMNLDPIVSAEKYKESVVAPYRGILPDVAIQNMEEQLSGSCTVEVAAFNEFTTLLADELIQEEFDHIIFDTAPTGHTLRMLELPSAWTSFLDQNTSGASCLGQLSGLTESREVYKGAVEVLKDKKKTKMVLVTRPDRSPLLEAARASKELKELGVINQLLLVNGLITEESPQGVLELMKLKQEKAWKERPEELDGIETASIPLRSYAMDSVENIRRMLTITSGRNVNEEYDIHSSMDFQLLLEEIRKDGTRVLFTMGKGGVGKTTIASAMAMYFAKNGVKVHLTTTDPANHLTETVHESENLKVSFIDEEEELRHYKEEVLKKAEGASEEDLAYIEEDLRSPCTQEISIFRKFAEIVHGSGEELLIIDTAPTGHTLLLLDSTESYHKEVERSQGEIPEAVRTLLPRLRNKKETKVFIVSLPEPTPFYEAKRLKEDLIRAGIHVDSWILNQTLEQLSDNSLFVREKQKEERKWANLVFEEMEGRFVMVPWSKEELKGETLLQLIP</sequence>
<feature type="domain" description="ArsA/GET3 Anion-transporting ATPase-like" evidence="2">
    <location>
        <begin position="475"/>
        <end position="577"/>
    </location>
</feature>
<dbReference type="PIRSF" id="PIRSF001327">
    <property type="entry name" value="Arsenical_pump-driving_ATPase"/>
    <property type="match status" value="1"/>
</dbReference>
<name>A0A1G8MB54_9CLOT</name>
<organism evidence="3 4">
    <name type="scientific">Proteiniclasticum ruminis</name>
    <dbReference type="NCBI Taxonomy" id="398199"/>
    <lineage>
        <taxon>Bacteria</taxon>
        <taxon>Bacillati</taxon>
        <taxon>Bacillota</taxon>
        <taxon>Clostridia</taxon>
        <taxon>Eubacteriales</taxon>
        <taxon>Clostridiaceae</taxon>
        <taxon>Proteiniclasticum</taxon>
    </lineage>
</organism>
<dbReference type="InterPro" id="IPR025723">
    <property type="entry name" value="ArsA/GET3_ATPase-like"/>
</dbReference>
<dbReference type="GO" id="GO:0016887">
    <property type="term" value="F:ATP hydrolysis activity"/>
    <property type="evidence" value="ECO:0007669"/>
    <property type="project" value="InterPro"/>
</dbReference>
<dbReference type="RefSeq" id="WP_031574788.1">
    <property type="nucleotide sequence ID" value="NZ_FNDZ01000003.1"/>
</dbReference>
<dbReference type="AlphaFoldDB" id="A0A1G8MB54"/>
<dbReference type="NCBIfam" id="TIGR00345">
    <property type="entry name" value="GET3_arsA_TRC40"/>
    <property type="match status" value="1"/>
</dbReference>
<evidence type="ECO:0000259" key="2">
    <source>
        <dbReference type="Pfam" id="PF02374"/>
    </source>
</evidence>
<evidence type="ECO:0000313" key="4">
    <source>
        <dbReference type="Proteomes" id="UP000183255"/>
    </source>
</evidence>
<dbReference type="GO" id="GO:0015446">
    <property type="term" value="F:ATPase-coupled arsenite transmembrane transporter activity"/>
    <property type="evidence" value="ECO:0007669"/>
    <property type="project" value="InterPro"/>
</dbReference>
<dbReference type="EMBL" id="FNDZ01000003">
    <property type="protein sequence ID" value="SDI65095.1"/>
    <property type="molecule type" value="Genomic_DNA"/>
</dbReference>
<dbReference type="SUPFAM" id="SSF52540">
    <property type="entry name" value="P-loop containing nucleoside triphosphate hydrolases"/>
    <property type="match status" value="2"/>
</dbReference>
<comment type="similarity">
    <text evidence="1">Belongs to the arsA ATPase family.</text>
</comment>
<dbReference type="InterPro" id="IPR027417">
    <property type="entry name" value="P-loop_NTPase"/>
</dbReference>
<dbReference type="InterPro" id="IPR027541">
    <property type="entry name" value="Ars_ATPase"/>
</dbReference>
<dbReference type="NCBIfam" id="TIGR04291">
    <property type="entry name" value="arsen_driv_ArsA"/>
    <property type="match status" value="1"/>
</dbReference>
<dbReference type="GO" id="GO:0005524">
    <property type="term" value="F:ATP binding"/>
    <property type="evidence" value="ECO:0007669"/>
    <property type="project" value="InterPro"/>
</dbReference>
<dbReference type="PANTHER" id="PTHR10803:SF3">
    <property type="entry name" value="ATPASE GET3"/>
    <property type="match status" value="1"/>
</dbReference>
<evidence type="ECO:0000256" key="1">
    <source>
        <dbReference type="ARBA" id="ARBA00011040"/>
    </source>
</evidence>
<protein>
    <submittedName>
        <fullName evidence="3">Arsenite-transporting ATPase</fullName>
    </submittedName>
</protein>
<proteinExistence type="inferred from homology"/>
<dbReference type="PANTHER" id="PTHR10803">
    <property type="entry name" value="ARSENICAL PUMP-DRIVING ATPASE ARSENITE-TRANSLOCATING ATPASE"/>
    <property type="match status" value="1"/>
</dbReference>
<evidence type="ECO:0000313" key="3">
    <source>
        <dbReference type="EMBL" id="SDI65095.1"/>
    </source>
</evidence>
<feature type="domain" description="ArsA/GET3 Anion-transporting ATPase-like" evidence="2">
    <location>
        <begin position="13"/>
        <end position="292"/>
    </location>
</feature>
<accession>A0A1G8MB54</accession>
<gene>
    <name evidence="3" type="ORF">SAMN05421804_103334</name>
</gene>